<evidence type="ECO:0000256" key="6">
    <source>
        <dbReference type="ARBA" id="ARBA00023002"/>
    </source>
</evidence>
<evidence type="ECO:0000256" key="7">
    <source>
        <dbReference type="ARBA" id="ARBA00023004"/>
    </source>
</evidence>
<keyword evidence="5" id="KW-0521">NADP</keyword>
<dbReference type="Pfam" id="PF13450">
    <property type="entry name" value="NAD_binding_8"/>
    <property type="match status" value="1"/>
</dbReference>
<keyword evidence="8" id="KW-0411">Iron-sulfur</keyword>
<organism evidence="10 11">
    <name type="scientific">Branchiibius hedensis</name>
    <dbReference type="NCBI Taxonomy" id="672460"/>
    <lineage>
        <taxon>Bacteria</taxon>
        <taxon>Bacillati</taxon>
        <taxon>Actinomycetota</taxon>
        <taxon>Actinomycetes</taxon>
        <taxon>Micrococcales</taxon>
        <taxon>Dermacoccaceae</taxon>
        <taxon>Branchiibius</taxon>
    </lineage>
</organism>
<dbReference type="InterPro" id="IPR055275">
    <property type="entry name" value="Ferredox_Rdtase"/>
</dbReference>
<dbReference type="OrthoDB" id="289202at2"/>
<evidence type="ECO:0000256" key="2">
    <source>
        <dbReference type="ARBA" id="ARBA00022630"/>
    </source>
</evidence>
<evidence type="ECO:0000256" key="4">
    <source>
        <dbReference type="ARBA" id="ARBA00022827"/>
    </source>
</evidence>
<dbReference type="InterPro" id="IPR017896">
    <property type="entry name" value="4Fe4S_Fe-S-bd"/>
</dbReference>
<dbReference type="InterPro" id="IPR036188">
    <property type="entry name" value="FAD/NAD-bd_sf"/>
</dbReference>
<dbReference type="Pfam" id="PF00037">
    <property type="entry name" value="Fer4"/>
    <property type="match status" value="1"/>
</dbReference>
<feature type="domain" description="4Fe-4S ferredoxin-type" evidence="9">
    <location>
        <begin position="37"/>
        <end position="66"/>
    </location>
</feature>
<reference evidence="11" key="1">
    <citation type="submission" date="2016-10" db="EMBL/GenBank/DDBJ databases">
        <authorList>
            <person name="Varghese N."/>
            <person name="Submissions S."/>
        </authorList>
    </citation>
    <scope>NUCLEOTIDE SEQUENCE [LARGE SCALE GENOMIC DNA]</scope>
    <source>
        <strain evidence="11">DSM 22951</strain>
    </source>
</reference>
<keyword evidence="4" id="KW-0274">FAD</keyword>
<dbReference type="EMBL" id="UESZ01000001">
    <property type="protein sequence ID" value="SSA35689.1"/>
    <property type="molecule type" value="Genomic_DNA"/>
</dbReference>
<keyword evidence="2" id="KW-0285">Flavoprotein</keyword>
<dbReference type="GO" id="GO:0016491">
    <property type="term" value="F:oxidoreductase activity"/>
    <property type="evidence" value="ECO:0007669"/>
    <property type="project" value="UniProtKB-KW"/>
</dbReference>
<dbReference type="Gene3D" id="3.40.50.720">
    <property type="entry name" value="NAD(P)-binding Rossmann-like Domain"/>
    <property type="match status" value="1"/>
</dbReference>
<dbReference type="RefSeq" id="WP_109687134.1">
    <property type="nucleotide sequence ID" value="NZ_QGDN01000001.1"/>
</dbReference>
<evidence type="ECO:0000256" key="8">
    <source>
        <dbReference type="ARBA" id="ARBA00023014"/>
    </source>
</evidence>
<comment type="cofactor">
    <cofactor evidence="1">
        <name>FAD</name>
        <dbReference type="ChEBI" id="CHEBI:57692"/>
    </cofactor>
</comment>
<keyword evidence="6" id="KW-0560">Oxidoreductase</keyword>
<keyword evidence="3" id="KW-0479">Metal-binding</keyword>
<sequence length="556" mass="59779">MAFVITQSCCADASCVSVCPVNCIHPTPDEPDFGTTDTLYVDPAVCIDCGACADACPVKAIVPADILRGDARRFIDINAQFYDTPRDETAWTAPSFTHSMDTDGEPLRIAIVGSGPAASYTARHLLTTTTCDVAIFERLPIPGGLLREGVAPDHGSTKAMASAFRWVYAHPRTSTYFNVEVGKDISLAELRQRFHAVIYGVGARGANTVGFVGEADPAVVHAGDVVGWYNGRPSEPGVAPFAMPLDRERVVVIGNGNVALDVARTLLAPVESLANTDMPAGVVEQLRHSKVREVVVLGRRAPKFAAFTRPELLMLPETARCDVVIEDRPGIREEIAELTEVRHQVLASLPVVPIDLTSPPAPGKRIVLGFDTTIAQVVQGQVSLRRTQDAAAGDGMPPQEFAIGAATVVLANGFRVLPQPGLPYDEVTHRIPQQDGRVIDPSTGTPIPGVYLVGWTKRGAVGGLGKNRLDSESTINAVLEDANAGLLKKPTMGWLAFRRLINGRTDVVTARRALHVLDREEKAGRKVGRPREKFVSTDELLAASRLLPRRDRTPIG</sequence>
<dbReference type="PANTHER" id="PTHR48467">
    <property type="entry name" value="GLUTAMATE SYNTHASE 1 [NADH], CHLOROPLASTIC-LIKE"/>
    <property type="match status" value="1"/>
</dbReference>
<dbReference type="SUPFAM" id="SSF51971">
    <property type="entry name" value="Nucleotide-binding domain"/>
    <property type="match status" value="1"/>
</dbReference>
<evidence type="ECO:0000256" key="5">
    <source>
        <dbReference type="ARBA" id="ARBA00022857"/>
    </source>
</evidence>
<proteinExistence type="predicted"/>
<dbReference type="PRINTS" id="PR00419">
    <property type="entry name" value="ADXRDTASE"/>
</dbReference>
<dbReference type="AlphaFoldDB" id="A0A2Y8ZZK1"/>
<name>A0A2Y8ZZK1_9MICO</name>
<dbReference type="SUPFAM" id="SSF54862">
    <property type="entry name" value="4Fe-4S ferredoxins"/>
    <property type="match status" value="1"/>
</dbReference>
<keyword evidence="7" id="KW-0408">Iron</keyword>
<dbReference type="Gene3D" id="3.50.50.60">
    <property type="entry name" value="FAD/NAD(P)-binding domain"/>
    <property type="match status" value="1"/>
</dbReference>
<dbReference type="PANTHER" id="PTHR48467:SF1">
    <property type="entry name" value="GLUTAMATE SYNTHASE 1 [NADH], CHLOROPLASTIC-LIKE"/>
    <property type="match status" value="1"/>
</dbReference>
<dbReference type="PROSITE" id="PS00198">
    <property type="entry name" value="4FE4S_FER_1"/>
    <property type="match status" value="1"/>
</dbReference>
<dbReference type="GO" id="GO:0051536">
    <property type="term" value="F:iron-sulfur cluster binding"/>
    <property type="evidence" value="ECO:0007669"/>
    <property type="project" value="UniProtKB-KW"/>
</dbReference>
<dbReference type="Proteomes" id="UP000250028">
    <property type="component" value="Unassembled WGS sequence"/>
</dbReference>
<dbReference type="GO" id="GO:0046872">
    <property type="term" value="F:metal ion binding"/>
    <property type="evidence" value="ECO:0007669"/>
    <property type="project" value="UniProtKB-KW"/>
</dbReference>
<evidence type="ECO:0000256" key="1">
    <source>
        <dbReference type="ARBA" id="ARBA00001974"/>
    </source>
</evidence>
<dbReference type="PROSITE" id="PS51379">
    <property type="entry name" value="4FE4S_FER_2"/>
    <property type="match status" value="2"/>
</dbReference>
<evidence type="ECO:0000313" key="10">
    <source>
        <dbReference type="EMBL" id="SSA35689.1"/>
    </source>
</evidence>
<gene>
    <name evidence="10" type="ORF">SAMN04489750_3059</name>
</gene>
<keyword evidence="11" id="KW-1185">Reference proteome</keyword>
<accession>A0A2Y8ZZK1</accession>
<evidence type="ECO:0000259" key="9">
    <source>
        <dbReference type="PROSITE" id="PS51379"/>
    </source>
</evidence>
<evidence type="ECO:0000256" key="3">
    <source>
        <dbReference type="ARBA" id="ARBA00022723"/>
    </source>
</evidence>
<protein>
    <submittedName>
        <fullName evidence="10">Ferredoxin--NADP+ reductase</fullName>
    </submittedName>
</protein>
<evidence type="ECO:0000313" key="11">
    <source>
        <dbReference type="Proteomes" id="UP000250028"/>
    </source>
</evidence>
<dbReference type="CDD" id="cd04410">
    <property type="entry name" value="DMSOR_beta-like"/>
    <property type="match status" value="1"/>
</dbReference>
<dbReference type="Gene3D" id="3.30.70.20">
    <property type="match status" value="1"/>
</dbReference>
<dbReference type="InterPro" id="IPR017900">
    <property type="entry name" value="4Fe4S_Fe_S_CS"/>
</dbReference>
<feature type="domain" description="4Fe-4S ferredoxin-type" evidence="9">
    <location>
        <begin position="1"/>
        <end position="29"/>
    </location>
</feature>